<dbReference type="Gene3D" id="2.60.40.2230">
    <property type="entry name" value="Uncharacterised protein YcnI-like PF07987, DUF1775"/>
    <property type="match status" value="1"/>
</dbReference>
<dbReference type="RefSeq" id="WP_213003070.1">
    <property type="nucleotide sequence ID" value="NZ_BAAATW010000013.1"/>
</dbReference>
<dbReference type="InterPro" id="IPR038507">
    <property type="entry name" value="YcnI-like_sf"/>
</dbReference>
<evidence type="ECO:0000256" key="3">
    <source>
        <dbReference type="SAM" id="SignalP"/>
    </source>
</evidence>
<dbReference type="CDD" id="cd08545">
    <property type="entry name" value="YcnI_like"/>
    <property type="match status" value="1"/>
</dbReference>
<evidence type="ECO:0000256" key="2">
    <source>
        <dbReference type="SAM" id="Phobius"/>
    </source>
</evidence>
<feature type="signal peptide" evidence="3">
    <location>
        <begin position="1"/>
        <end position="27"/>
    </location>
</feature>
<keyword evidence="2" id="KW-1133">Transmembrane helix</keyword>
<feature type="compositionally biased region" description="Low complexity" evidence="1">
    <location>
        <begin position="180"/>
        <end position="189"/>
    </location>
</feature>
<evidence type="ECO:0000259" key="4">
    <source>
        <dbReference type="Pfam" id="PF07987"/>
    </source>
</evidence>
<evidence type="ECO:0000313" key="6">
    <source>
        <dbReference type="Proteomes" id="UP000680865"/>
    </source>
</evidence>
<feature type="region of interest" description="Disordered" evidence="1">
    <location>
        <begin position="229"/>
        <end position="262"/>
    </location>
</feature>
<reference evidence="5" key="1">
    <citation type="submission" date="2021-03" db="EMBL/GenBank/DDBJ databases">
        <title>Whole genome shotgun sequence of Actinoplanes consettensis NBRC 14913.</title>
        <authorList>
            <person name="Komaki H."/>
            <person name="Tamura T."/>
        </authorList>
    </citation>
    <scope>NUCLEOTIDE SEQUENCE</scope>
    <source>
        <strain evidence="5">NBRC 14913</strain>
    </source>
</reference>
<evidence type="ECO:0000313" key="5">
    <source>
        <dbReference type="EMBL" id="GIM83608.1"/>
    </source>
</evidence>
<keyword evidence="6" id="KW-1185">Reference proteome</keyword>
<dbReference type="Pfam" id="PF07987">
    <property type="entry name" value="DUF1775"/>
    <property type="match status" value="1"/>
</dbReference>
<name>A0A919T0Y7_9ACTN</name>
<keyword evidence="2" id="KW-0812">Transmembrane</keyword>
<dbReference type="InterPro" id="IPR012533">
    <property type="entry name" value="YcnI-copper_dom"/>
</dbReference>
<gene>
    <name evidence="5" type="ORF">Aco04nite_87410</name>
</gene>
<protein>
    <submittedName>
        <fullName evidence="5">Membrane protein</fullName>
    </submittedName>
</protein>
<feature type="compositionally biased region" description="Polar residues" evidence="1">
    <location>
        <begin position="251"/>
        <end position="262"/>
    </location>
</feature>
<keyword evidence="3" id="KW-0732">Signal</keyword>
<evidence type="ECO:0000256" key="1">
    <source>
        <dbReference type="SAM" id="MobiDB-lite"/>
    </source>
</evidence>
<feature type="domain" description="YncI copper-binding" evidence="4">
    <location>
        <begin position="28"/>
        <end position="175"/>
    </location>
</feature>
<comment type="caution">
    <text evidence="5">The sequence shown here is derived from an EMBL/GenBank/DDBJ whole genome shotgun (WGS) entry which is preliminary data.</text>
</comment>
<feature type="chain" id="PRO_5037595201" evidence="3">
    <location>
        <begin position="28"/>
        <end position="262"/>
    </location>
</feature>
<feature type="compositionally biased region" description="Low complexity" evidence="1">
    <location>
        <begin position="229"/>
        <end position="241"/>
    </location>
</feature>
<dbReference type="Proteomes" id="UP000680865">
    <property type="component" value="Unassembled WGS sequence"/>
</dbReference>
<organism evidence="5 6">
    <name type="scientific">Winogradskya consettensis</name>
    <dbReference type="NCBI Taxonomy" id="113560"/>
    <lineage>
        <taxon>Bacteria</taxon>
        <taxon>Bacillati</taxon>
        <taxon>Actinomycetota</taxon>
        <taxon>Actinomycetes</taxon>
        <taxon>Micromonosporales</taxon>
        <taxon>Micromonosporaceae</taxon>
        <taxon>Winogradskya</taxon>
    </lineage>
</organism>
<sequence length="262" mass="26694">MSLLKRSGVVGGLVAAFALALAVPASAHVTVNPGTATQGGYAKVTFRVPNETDSTNTTKLEVTLPEETPIASVSLKPVPGWTLAAEKAVLAKPIEAHGAQITEAVRKLTWTATGDAAIKPGQFQEFDVSLGPLPEADQMVFKALQTYSDGTIVRWIDEPTTDGTEPEKPAPVLKLTPAAATDTAATTPTVSAEAETASDDGNGSWTGIAGIVLGLVALVLGLLAYRRSGSPAPASVSTPAPVQGGKPSAQGDKSSVSATKAE</sequence>
<feature type="transmembrane region" description="Helical" evidence="2">
    <location>
        <begin position="205"/>
        <end position="225"/>
    </location>
</feature>
<accession>A0A919T0Y7</accession>
<keyword evidence="2" id="KW-0472">Membrane</keyword>
<dbReference type="EMBL" id="BOQP01000057">
    <property type="protein sequence ID" value="GIM83608.1"/>
    <property type="molecule type" value="Genomic_DNA"/>
</dbReference>
<proteinExistence type="predicted"/>
<feature type="region of interest" description="Disordered" evidence="1">
    <location>
        <begin position="180"/>
        <end position="201"/>
    </location>
</feature>
<dbReference type="AlphaFoldDB" id="A0A919T0Y7"/>